<comment type="caution">
    <text evidence="2">The sequence shown here is derived from an EMBL/GenBank/DDBJ whole genome shotgun (WGS) entry which is preliminary data.</text>
</comment>
<dbReference type="PROSITE" id="PS51819">
    <property type="entry name" value="VOC"/>
    <property type="match status" value="1"/>
</dbReference>
<dbReference type="InterPro" id="IPR029068">
    <property type="entry name" value="Glyas_Bleomycin-R_OHBP_Dase"/>
</dbReference>
<accession>A0ABW2TDV1</accession>
<dbReference type="Pfam" id="PF18029">
    <property type="entry name" value="Glyoxalase_6"/>
    <property type="match status" value="1"/>
</dbReference>
<keyword evidence="3" id="KW-1185">Reference proteome</keyword>
<reference evidence="3" key="1">
    <citation type="journal article" date="2019" name="Int. J. Syst. Evol. Microbiol.">
        <title>The Global Catalogue of Microorganisms (GCM) 10K type strain sequencing project: providing services to taxonomists for standard genome sequencing and annotation.</title>
        <authorList>
            <consortium name="The Broad Institute Genomics Platform"/>
            <consortium name="The Broad Institute Genome Sequencing Center for Infectious Disease"/>
            <person name="Wu L."/>
            <person name="Ma J."/>
        </authorList>
    </citation>
    <scope>NUCLEOTIDE SEQUENCE [LARGE SCALE GENOMIC DNA]</scope>
    <source>
        <strain evidence="3">JCM 10083</strain>
    </source>
</reference>
<feature type="domain" description="VOC" evidence="1">
    <location>
        <begin position="11"/>
        <end position="116"/>
    </location>
</feature>
<evidence type="ECO:0000313" key="2">
    <source>
        <dbReference type="EMBL" id="MFC7606227.1"/>
    </source>
</evidence>
<protein>
    <submittedName>
        <fullName evidence="2">VOC family protein</fullName>
    </submittedName>
</protein>
<dbReference type="Proteomes" id="UP001596514">
    <property type="component" value="Unassembled WGS sequence"/>
</dbReference>
<proteinExistence type="predicted"/>
<name>A0ABW2TDV1_9ACTN</name>
<gene>
    <name evidence="2" type="ORF">ACFQVD_39615</name>
</gene>
<dbReference type="Gene3D" id="3.10.180.10">
    <property type="entry name" value="2,3-Dihydroxybiphenyl 1,2-Dioxygenase, domain 1"/>
    <property type="match status" value="1"/>
</dbReference>
<dbReference type="InterPro" id="IPR037523">
    <property type="entry name" value="VOC_core"/>
</dbReference>
<dbReference type="RefSeq" id="WP_343973040.1">
    <property type="nucleotide sequence ID" value="NZ_BAAAGK010000098.1"/>
</dbReference>
<dbReference type="InterPro" id="IPR041581">
    <property type="entry name" value="Glyoxalase_6"/>
</dbReference>
<evidence type="ECO:0000259" key="1">
    <source>
        <dbReference type="PROSITE" id="PS51819"/>
    </source>
</evidence>
<dbReference type="EMBL" id="JBHTEE010000001">
    <property type="protein sequence ID" value="MFC7606227.1"/>
    <property type="molecule type" value="Genomic_DNA"/>
</dbReference>
<sequence>MNEQTVRPANAVAHFDIGGPDDADLHRFYGDLLDWQVDRKGPGYALVQTPGGLGGAIVETEQAGVTLGVLVPDLEQAVRRAAELGGAVAMPPTDNGWVVKAQVKDPAGNVLTLIQA</sequence>
<dbReference type="PANTHER" id="PTHR33993">
    <property type="entry name" value="GLYOXALASE-RELATED"/>
    <property type="match status" value="1"/>
</dbReference>
<organism evidence="2 3">
    <name type="scientific">Streptosporangium amethystogenes subsp. fukuiense</name>
    <dbReference type="NCBI Taxonomy" id="698418"/>
    <lineage>
        <taxon>Bacteria</taxon>
        <taxon>Bacillati</taxon>
        <taxon>Actinomycetota</taxon>
        <taxon>Actinomycetes</taxon>
        <taxon>Streptosporangiales</taxon>
        <taxon>Streptosporangiaceae</taxon>
        <taxon>Streptosporangium</taxon>
    </lineage>
</organism>
<dbReference type="InterPro" id="IPR052164">
    <property type="entry name" value="Anthracycline_SecMetBiosynth"/>
</dbReference>
<evidence type="ECO:0000313" key="3">
    <source>
        <dbReference type="Proteomes" id="UP001596514"/>
    </source>
</evidence>
<dbReference type="SUPFAM" id="SSF54593">
    <property type="entry name" value="Glyoxalase/Bleomycin resistance protein/Dihydroxybiphenyl dioxygenase"/>
    <property type="match status" value="1"/>
</dbReference>